<protein>
    <submittedName>
        <fullName evidence="1">Uncharacterized protein</fullName>
    </submittedName>
</protein>
<keyword evidence="2" id="KW-1185">Reference proteome</keyword>
<proteinExistence type="predicted"/>
<evidence type="ECO:0000313" key="2">
    <source>
        <dbReference type="Proteomes" id="UP000190341"/>
    </source>
</evidence>
<gene>
    <name evidence="1" type="ORF">SAMN06296058_0729</name>
</gene>
<accession>A0A1T5JE02</accession>
<dbReference type="Proteomes" id="UP000190341">
    <property type="component" value="Unassembled WGS sequence"/>
</dbReference>
<dbReference type="AlphaFoldDB" id="A0A1T5JE02"/>
<evidence type="ECO:0000313" key="1">
    <source>
        <dbReference type="EMBL" id="SKC49670.1"/>
    </source>
</evidence>
<dbReference type="EMBL" id="FUZV01000001">
    <property type="protein sequence ID" value="SKC49670.1"/>
    <property type="molecule type" value="Genomic_DNA"/>
</dbReference>
<dbReference type="RefSeq" id="WP_139381382.1">
    <property type="nucleotide sequence ID" value="NZ_BMCL01000003.1"/>
</dbReference>
<organism evidence="1 2">
    <name type="scientific">Pseudoxanthomonas indica</name>
    <dbReference type="NCBI Taxonomy" id="428993"/>
    <lineage>
        <taxon>Bacteria</taxon>
        <taxon>Pseudomonadati</taxon>
        <taxon>Pseudomonadota</taxon>
        <taxon>Gammaproteobacteria</taxon>
        <taxon>Lysobacterales</taxon>
        <taxon>Lysobacteraceae</taxon>
        <taxon>Pseudoxanthomonas</taxon>
    </lineage>
</organism>
<name>A0A1T5JE02_9GAMM</name>
<reference evidence="1 2" key="1">
    <citation type="submission" date="2017-02" db="EMBL/GenBank/DDBJ databases">
        <authorList>
            <person name="Peterson S.W."/>
        </authorList>
    </citation>
    <scope>NUCLEOTIDE SEQUENCE [LARGE SCALE GENOMIC DNA]</scope>
    <source>
        <strain evidence="1 2">P15</strain>
    </source>
</reference>
<sequence>MRPELFDAKDWEHFLREFSSLPEQGLVGDPLLKRLEHAWAPLFDGRDEDTCRELYEEVMKVLLREGIAPSDWSALR</sequence>